<gene>
    <name evidence="2" type="ORF">LEP1GSC194_0762</name>
</gene>
<protein>
    <submittedName>
        <fullName evidence="2">PIN domain protein</fullName>
    </submittedName>
</protein>
<organism evidence="2 3">
    <name type="scientific">Leptospira alstonii serovar Sichuan str. 79601</name>
    <dbReference type="NCBI Taxonomy" id="1218565"/>
    <lineage>
        <taxon>Bacteria</taxon>
        <taxon>Pseudomonadati</taxon>
        <taxon>Spirochaetota</taxon>
        <taxon>Spirochaetia</taxon>
        <taxon>Leptospirales</taxon>
        <taxon>Leptospiraceae</taxon>
        <taxon>Leptospira</taxon>
    </lineage>
</organism>
<dbReference type="InterPro" id="IPR002716">
    <property type="entry name" value="PIN_dom"/>
</dbReference>
<dbReference type="InterPro" id="IPR029060">
    <property type="entry name" value="PIN-like_dom_sf"/>
</dbReference>
<name>M6D0E3_9LEPT</name>
<comment type="caution">
    <text evidence="2">The sequence shown here is derived from an EMBL/GenBank/DDBJ whole genome shotgun (WGS) entry which is preliminary data.</text>
</comment>
<dbReference type="EMBL" id="ANIK01000047">
    <property type="protein sequence ID" value="EMJ94638.1"/>
    <property type="molecule type" value="Genomic_DNA"/>
</dbReference>
<evidence type="ECO:0000313" key="3">
    <source>
        <dbReference type="Proteomes" id="UP000011988"/>
    </source>
</evidence>
<feature type="domain" description="PIN" evidence="1">
    <location>
        <begin position="4"/>
        <end position="124"/>
    </location>
</feature>
<dbReference type="Pfam" id="PF01850">
    <property type="entry name" value="PIN"/>
    <property type="match status" value="1"/>
</dbReference>
<sequence length="136" mass="15944">MRLILDTNCYISFLNRRNPQQHDKMVSLWEKVSRLEYEVMLTSHNITEIVFVFKTVYSVEQGKINRIIKDLMINPGVGYDSAYFPEFILQLWPKHIKDYGDAVLAAACRFLEAQMVTFDRDFSKSLRKLGFSVLNL</sequence>
<dbReference type="RefSeq" id="WP_020773603.1">
    <property type="nucleotide sequence ID" value="NZ_ANIK01000047.1"/>
</dbReference>
<dbReference type="Proteomes" id="UP000011988">
    <property type="component" value="Unassembled WGS sequence"/>
</dbReference>
<dbReference type="SUPFAM" id="SSF88723">
    <property type="entry name" value="PIN domain-like"/>
    <property type="match status" value="1"/>
</dbReference>
<reference evidence="2 3" key="1">
    <citation type="submission" date="2013-01" db="EMBL/GenBank/DDBJ databases">
        <authorList>
            <person name="Harkins D.M."/>
            <person name="Durkin A.S."/>
            <person name="Brinkac L.M."/>
            <person name="Haft D.H."/>
            <person name="Selengut J.D."/>
            <person name="Sanka R."/>
            <person name="DePew J."/>
            <person name="Purushe J."/>
            <person name="Galloway R.L."/>
            <person name="Vinetz J.M."/>
            <person name="Sutton G.G."/>
            <person name="Nierman W.C."/>
            <person name="Fouts D.E."/>
        </authorList>
    </citation>
    <scope>NUCLEOTIDE SEQUENCE [LARGE SCALE GENOMIC DNA]</scope>
    <source>
        <strain evidence="2 3">79601</strain>
    </source>
</reference>
<dbReference type="OrthoDB" id="327854at2"/>
<dbReference type="CDD" id="cd09854">
    <property type="entry name" value="PIN_VapC-like"/>
    <property type="match status" value="1"/>
</dbReference>
<proteinExistence type="predicted"/>
<evidence type="ECO:0000259" key="1">
    <source>
        <dbReference type="Pfam" id="PF01850"/>
    </source>
</evidence>
<accession>M6D0E3</accession>
<dbReference type="AlphaFoldDB" id="M6D0E3"/>
<dbReference type="PATRIC" id="fig|1218565.3.peg.2378"/>
<evidence type="ECO:0000313" key="2">
    <source>
        <dbReference type="EMBL" id="EMJ94638.1"/>
    </source>
</evidence>
<dbReference type="Gene3D" id="3.40.50.1010">
    <property type="entry name" value="5'-nuclease"/>
    <property type="match status" value="1"/>
</dbReference>